<keyword evidence="7" id="KW-1015">Disulfide bond</keyword>
<evidence type="ECO:0000259" key="10">
    <source>
        <dbReference type="Pfam" id="PF20258"/>
    </source>
</evidence>
<dbReference type="NCBIfam" id="TIGR00420">
    <property type="entry name" value="trmU"/>
    <property type="match status" value="1"/>
</dbReference>
<dbReference type="InterPro" id="IPR046884">
    <property type="entry name" value="MnmA-like_central"/>
</dbReference>
<keyword evidence="6 9" id="KW-0694">RNA-binding</keyword>
<keyword evidence="9" id="KW-0963">Cytoplasm</keyword>
<sequence length="355" mass="39214">MAHRVFVGLSGGVDSAVSAALLKEQDYDVVGAFIKIWQPEFIECTWREDRLDAMRVCAVLGIPFREIDLSEEYKKEVVERMVQDYARGITPNPDVLCNLHIKFGAFAQWAKSEGAEKIATGHYARKREVGGHVELLRARDTSKDQSYFLYRLGQADLARALFPIGDKLKSDVRALALKFRLPVARKPDSQGLCFIGEVSMAEFLQRYIPVVPGPVVCDGKTIGEHEGAALYTVGQRHGFTFSRETSAGPFYVVSVDTAANSVMVSPRRKDATRTTVNLSDMHWVYREPALPLTCNVQSRYHETPVGATISKDSAGFTSAFEHPHVASPGQSLVLYQKNEREGEGDVCVGGGIISL</sequence>
<dbReference type="AlphaFoldDB" id="A0A1F6DZR4"/>
<dbReference type="InterPro" id="IPR046885">
    <property type="entry name" value="MnmA-like_C"/>
</dbReference>
<organism evidence="12 13">
    <name type="scientific">Candidatus Kaiserbacteria bacterium RIFCSPHIGHO2_02_FULL_55_20</name>
    <dbReference type="NCBI Taxonomy" id="1798497"/>
    <lineage>
        <taxon>Bacteria</taxon>
        <taxon>Candidatus Kaiseribacteriota</taxon>
    </lineage>
</organism>
<dbReference type="GO" id="GO:0005524">
    <property type="term" value="F:ATP binding"/>
    <property type="evidence" value="ECO:0007669"/>
    <property type="project" value="UniProtKB-KW"/>
</dbReference>
<protein>
    <recommendedName>
        <fullName evidence="9">tRNA-specific 2-thiouridylase MnmA</fullName>
        <ecNumber evidence="9">2.8.1.13</ecNumber>
    </recommendedName>
</protein>
<evidence type="ECO:0000313" key="12">
    <source>
        <dbReference type="EMBL" id="OGG66482.1"/>
    </source>
</evidence>
<feature type="active site" description="Nucleophile" evidence="9">
    <location>
        <position position="97"/>
    </location>
</feature>
<dbReference type="HAMAP" id="MF_00144">
    <property type="entry name" value="tRNA_thiouridyl_MnmA"/>
    <property type="match status" value="1"/>
</dbReference>
<feature type="site" description="Interaction with tRNA" evidence="9">
    <location>
        <position position="122"/>
    </location>
</feature>
<evidence type="ECO:0000256" key="4">
    <source>
        <dbReference type="ARBA" id="ARBA00022741"/>
    </source>
</evidence>
<feature type="binding site" evidence="9">
    <location>
        <begin position="8"/>
        <end position="15"/>
    </location>
    <ligand>
        <name>ATP</name>
        <dbReference type="ChEBI" id="CHEBI:30616"/>
    </ligand>
</feature>
<feature type="active site" description="Cysteine persulfide intermediate" evidence="9">
    <location>
        <position position="193"/>
    </location>
</feature>
<evidence type="ECO:0000256" key="7">
    <source>
        <dbReference type="ARBA" id="ARBA00023157"/>
    </source>
</evidence>
<dbReference type="Pfam" id="PF03054">
    <property type="entry name" value="tRNA_Me_trans"/>
    <property type="match status" value="1"/>
</dbReference>
<dbReference type="InterPro" id="IPR014729">
    <property type="entry name" value="Rossmann-like_a/b/a_fold"/>
</dbReference>
<feature type="binding site" evidence="9">
    <location>
        <position position="34"/>
    </location>
    <ligand>
        <name>ATP</name>
        <dbReference type="ChEBI" id="CHEBI:30616"/>
    </ligand>
</feature>
<feature type="site" description="Interaction with tRNA" evidence="9">
    <location>
        <position position="330"/>
    </location>
</feature>
<evidence type="ECO:0000256" key="1">
    <source>
        <dbReference type="ARBA" id="ARBA00022555"/>
    </source>
</evidence>
<dbReference type="GO" id="GO:0000049">
    <property type="term" value="F:tRNA binding"/>
    <property type="evidence" value="ECO:0007669"/>
    <property type="project" value="UniProtKB-KW"/>
</dbReference>
<dbReference type="EMBL" id="MFLK01000006">
    <property type="protein sequence ID" value="OGG66482.1"/>
    <property type="molecule type" value="Genomic_DNA"/>
</dbReference>
<dbReference type="GO" id="GO:0103016">
    <property type="term" value="F:tRNA-uridine 2-sulfurtransferase activity"/>
    <property type="evidence" value="ECO:0007669"/>
    <property type="project" value="UniProtKB-EC"/>
</dbReference>
<feature type="region of interest" description="Interaction with tRNA" evidence="9">
    <location>
        <begin position="143"/>
        <end position="145"/>
    </location>
</feature>
<dbReference type="STRING" id="1798497.A3D71_01205"/>
<comment type="catalytic activity">
    <reaction evidence="8 9">
        <text>S-sulfanyl-L-cysteinyl-[protein] + uridine(34) in tRNA + AH2 + ATP = 2-thiouridine(34) in tRNA + L-cysteinyl-[protein] + A + AMP + diphosphate + H(+)</text>
        <dbReference type="Rhea" id="RHEA:47032"/>
        <dbReference type="Rhea" id="RHEA-COMP:10131"/>
        <dbReference type="Rhea" id="RHEA-COMP:11726"/>
        <dbReference type="Rhea" id="RHEA-COMP:11727"/>
        <dbReference type="Rhea" id="RHEA-COMP:11728"/>
        <dbReference type="ChEBI" id="CHEBI:13193"/>
        <dbReference type="ChEBI" id="CHEBI:15378"/>
        <dbReference type="ChEBI" id="CHEBI:17499"/>
        <dbReference type="ChEBI" id="CHEBI:29950"/>
        <dbReference type="ChEBI" id="CHEBI:30616"/>
        <dbReference type="ChEBI" id="CHEBI:33019"/>
        <dbReference type="ChEBI" id="CHEBI:61963"/>
        <dbReference type="ChEBI" id="CHEBI:65315"/>
        <dbReference type="ChEBI" id="CHEBI:87170"/>
        <dbReference type="ChEBI" id="CHEBI:456215"/>
        <dbReference type="EC" id="2.8.1.13"/>
    </reaction>
</comment>
<dbReference type="CDD" id="cd01998">
    <property type="entry name" value="MnmA_TRMU-like"/>
    <property type="match status" value="1"/>
</dbReference>
<comment type="subcellular location">
    <subcellularLocation>
        <location evidence="9">Cytoplasm</location>
    </subcellularLocation>
</comment>
<evidence type="ECO:0000259" key="11">
    <source>
        <dbReference type="Pfam" id="PF20259"/>
    </source>
</evidence>
<dbReference type="Gene3D" id="3.40.50.620">
    <property type="entry name" value="HUPs"/>
    <property type="match status" value="1"/>
</dbReference>
<proteinExistence type="inferred from homology"/>
<dbReference type="PANTHER" id="PTHR11933:SF5">
    <property type="entry name" value="MITOCHONDRIAL TRNA-SPECIFIC 2-THIOURIDYLASE 1"/>
    <property type="match status" value="1"/>
</dbReference>
<comment type="function">
    <text evidence="9">Catalyzes the 2-thiolation of uridine at the wobble position (U34) of tRNA, leading to the formation of s(2)U34.</text>
</comment>
<dbReference type="Pfam" id="PF20258">
    <property type="entry name" value="tRNA_Me_trans_C"/>
    <property type="match status" value="1"/>
</dbReference>
<evidence type="ECO:0000256" key="2">
    <source>
        <dbReference type="ARBA" id="ARBA00022679"/>
    </source>
</evidence>
<evidence type="ECO:0000256" key="8">
    <source>
        <dbReference type="ARBA" id="ARBA00051542"/>
    </source>
</evidence>
<accession>A0A1F6DZR4</accession>
<keyword evidence="5 9" id="KW-0067">ATP-binding</keyword>
<dbReference type="SUPFAM" id="SSF52402">
    <property type="entry name" value="Adenine nucleotide alpha hydrolases-like"/>
    <property type="match status" value="1"/>
</dbReference>
<feature type="domain" description="tRNA-specific 2-thiouridylase MnmA-like central" evidence="11">
    <location>
        <begin position="202"/>
        <end position="265"/>
    </location>
</feature>
<keyword evidence="4 9" id="KW-0547">Nucleotide-binding</keyword>
<dbReference type="Pfam" id="PF20259">
    <property type="entry name" value="tRNA_Me_trans_M"/>
    <property type="match status" value="1"/>
</dbReference>
<evidence type="ECO:0000256" key="9">
    <source>
        <dbReference type="HAMAP-Rule" id="MF_00144"/>
    </source>
</evidence>
<gene>
    <name evidence="9" type="primary">mnmA</name>
    <name evidence="12" type="ORF">A3D71_01205</name>
</gene>
<dbReference type="InterPro" id="IPR023382">
    <property type="entry name" value="MnmA-like_central_sf"/>
</dbReference>
<evidence type="ECO:0000256" key="5">
    <source>
        <dbReference type="ARBA" id="ARBA00022840"/>
    </source>
</evidence>
<dbReference type="GO" id="GO:0005737">
    <property type="term" value="C:cytoplasm"/>
    <property type="evidence" value="ECO:0007669"/>
    <property type="project" value="UniProtKB-SubCell"/>
</dbReference>
<dbReference type="PANTHER" id="PTHR11933">
    <property type="entry name" value="TRNA 5-METHYLAMINOMETHYL-2-THIOURIDYLATE -METHYLTRANSFERASE"/>
    <property type="match status" value="1"/>
</dbReference>
<dbReference type="GO" id="GO:0002143">
    <property type="term" value="P:tRNA wobble position uridine thiolation"/>
    <property type="evidence" value="ECO:0007669"/>
    <property type="project" value="TreeGrafter"/>
</dbReference>
<dbReference type="EC" id="2.8.1.13" evidence="9"/>
<evidence type="ECO:0000256" key="6">
    <source>
        <dbReference type="ARBA" id="ARBA00022884"/>
    </source>
</evidence>
<comment type="caution">
    <text evidence="12">The sequence shown here is derived from an EMBL/GenBank/DDBJ whole genome shotgun (WGS) entry which is preliminary data.</text>
</comment>
<evidence type="ECO:0000313" key="13">
    <source>
        <dbReference type="Proteomes" id="UP000177652"/>
    </source>
</evidence>
<dbReference type="InterPro" id="IPR004506">
    <property type="entry name" value="MnmA-like"/>
</dbReference>
<dbReference type="Gene3D" id="2.40.30.10">
    <property type="entry name" value="Translation factors"/>
    <property type="match status" value="1"/>
</dbReference>
<name>A0A1F6DZR4_9BACT</name>
<reference evidence="12 13" key="1">
    <citation type="journal article" date="2016" name="Nat. Commun.">
        <title>Thousands of microbial genomes shed light on interconnected biogeochemical processes in an aquifer system.</title>
        <authorList>
            <person name="Anantharaman K."/>
            <person name="Brown C.T."/>
            <person name="Hug L.A."/>
            <person name="Sharon I."/>
            <person name="Castelle C.J."/>
            <person name="Probst A.J."/>
            <person name="Thomas B.C."/>
            <person name="Singh A."/>
            <person name="Wilkins M.J."/>
            <person name="Karaoz U."/>
            <person name="Brodie E.L."/>
            <person name="Williams K.H."/>
            <person name="Hubbard S.S."/>
            <person name="Banfield J.F."/>
        </authorList>
    </citation>
    <scope>NUCLEOTIDE SEQUENCE [LARGE SCALE GENOMIC DNA]</scope>
</reference>
<comment type="similarity">
    <text evidence="9">Belongs to the MnmA/TRMU family.</text>
</comment>
<dbReference type="Proteomes" id="UP000177652">
    <property type="component" value="Unassembled WGS sequence"/>
</dbReference>
<dbReference type="Gene3D" id="2.30.30.280">
    <property type="entry name" value="Adenine nucleotide alpha hydrolases-like domains"/>
    <property type="match status" value="1"/>
</dbReference>
<keyword evidence="3 9" id="KW-0819">tRNA processing</keyword>
<dbReference type="NCBIfam" id="NF001138">
    <property type="entry name" value="PRK00143.1"/>
    <property type="match status" value="1"/>
</dbReference>
<evidence type="ECO:0000256" key="3">
    <source>
        <dbReference type="ARBA" id="ARBA00022694"/>
    </source>
</evidence>
<feature type="domain" description="tRNA-specific 2-thiouridylase MnmA-like C-terminal" evidence="10">
    <location>
        <begin position="275"/>
        <end position="353"/>
    </location>
</feature>
<keyword evidence="1 9" id="KW-0820">tRNA-binding</keyword>
<comment type="caution">
    <text evidence="9">Lacks conserved residue(s) required for the propagation of feature annotation.</text>
</comment>
<feature type="region of interest" description="Interaction with target base in tRNA" evidence="9">
    <location>
        <begin position="92"/>
        <end position="94"/>
    </location>
</feature>
<keyword evidence="2 9" id="KW-0808">Transferase</keyword>
<feature type="binding site" evidence="9">
    <location>
        <position position="121"/>
    </location>
    <ligand>
        <name>ATP</name>
        <dbReference type="ChEBI" id="CHEBI:30616"/>
    </ligand>
</feature>
<feature type="region of interest" description="Interaction with tRNA" evidence="9">
    <location>
        <begin position="299"/>
        <end position="300"/>
    </location>
</feature>